<feature type="non-terminal residue" evidence="2">
    <location>
        <position position="177"/>
    </location>
</feature>
<dbReference type="PANTHER" id="PTHR33408:SF2">
    <property type="entry name" value="TRANSPOSASE DDE DOMAIN-CONTAINING PROTEIN"/>
    <property type="match status" value="1"/>
</dbReference>
<feature type="domain" description="Transposase InsH N-terminal" evidence="1">
    <location>
        <begin position="17"/>
        <end position="110"/>
    </location>
</feature>
<dbReference type="Pfam" id="PF05598">
    <property type="entry name" value="DUF772"/>
    <property type="match status" value="1"/>
</dbReference>
<proteinExistence type="predicted"/>
<keyword evidence="3" id="KW-1185">Reference proteome</keyword>
<accession>A0ABW6HX83</accession>
<dbReference type="RefSeq" id="WP_379854674.1">
    <property type="nucleotide sequence ID" value="NZ_JBHZPZ010000007.1"/>
</dbReference>
<evidence type="ECO:0000313" key="3">
    <source>
        <dbReference type="Proteomes" id="UP001600109"/>
    </source>
</evidence>
<name>A0ABW6HX83_9FLAO</name>
<protein>
    <submittedName>
        <fullName evidence="2">Transposase</fullName>
    </submittedName>
</protein>
<sequence length="177" mass="20449">MMQHITGVSRQQMRFSSLEDAISPDNQVRFIDAFVGHIDLCKLGFAIKTLKAEGRPSFNSKVFLKMYLYGYLNGVRSGRDLEKECLRNMEMQWLLEDIRPNYHSITDFRKSNPAALKNTFKLFVSFLKDADLIGCETIAIDGTKSRAHNSKKANFNQKKIDKHLEYIETKTQEYLNA</sequence>
<dbReference type="Proteomes" id="UP001600109">
    <property type="component" value="Unassembled WGS sequence"/>
</dbReference>
<comment type="caution">
    <text evidence="2">The sequence shown here is derived from an EMBL/GenBank/DDBJ whole genome shotgun (WGS) entry which is preliminary data.</text>
</comment>
<dbReference type="InterPro" id="IPR008490">
    <property type="entry name" value="Transposase_InsH_N"/>
</dbReference>
<evidence type="ECO:0000313" key="2">
    <source>
        <dbReference type="EMBL" id="MFE3868019.1"/>
    </source>
</evidence>
<reference evidence="2 3" key="1">
    <citation type="submission" date="2024-06" db="EMBL/GenBank/DDBJ databases">
        <title>Flavobacterium spp. isolated from glacier.</title>
        <authorList>
            <person name="Han D."/>
        </authorList>
    </citation>
    <scope>NUCLEOTIDE SEQUENCE [LARGE SCALE GENOMIC DNA]</scope>
    <source>
        <strain evidence="2 3">LS2P90</strain>
    </source>
</reference>
<dbReference type="EMBL" id="JBHZPZ010000007">
    <property type="protein sequence ID" value="MFE3868019.1"/>
    <property type="molecule type" value="Genomic_DNA"/>
</dbReference>
<evidence type="ECO:0000259" key="1">
    <source>
        <dbReference type="Pfam" id="PF05598"/>
    </source>
</evidence>
<dbReference type="PANTHER" id="PTHR33408">
    <property type="entry name" value="TRANSPOSASE"/>
    <property type="match status" value="1"/>
</dbReference>
<organism evidence="2 3">
    <name type="scientific">Flavobacterium xylosi</name>
    <dbReference type="NCBI Taxonomy" id="3230415"/>
    <lineage>
        <taxon>Bacteria</taxon>
        <taxon>Pseudomonadati</taxon>
        <taxon>Bacteroidota</taxon>
        <taxon>Flavobacteriia</taxon>
        <taxon>Flavobacteriales</taxon>
        <taxon>Flavobacteriaceae</taxon>
        <taxon>Flavobacterium</taxon>
    </lineage>
</organism>
<gene>
    <name evidence="2" type="ORF">ACFX5E_08020</name>
</gene>